<dbReference type="Gene3D" id="3.30.300.70">
    <property type="entry name" value="RimP-like superfamily, N-terminal"/>
    <property type="match status" value="1"/>
</dbReference>
<dbReference type="NCBIfam" id="NF011232">
    <property type="entry name" value="PRK14639.1"/>
    <property type="match status" value="1"/>
</dbReference>
<evidence type="ECO:0000259" key="5">
    <source>
        <dbReference type="Pfam" id="PF17384"/>
    </source>
</evidence>
<organism evidence="6 7">
    <name type="scientific">Campylobacter magnus</name>
    <dbReference type="NCBI Taxonomy" id="3026462"/>
    <lineage>
        <taxon>Bacteria</taxon>
        <taxon>Pseudomonadati</taxon>
        <taxon>Campylobacterota</taxon>
        <taxon>Epsilonproteobacteria</taxon>
        <taxon>Campylobacterales</taxon>
        <taxon>Campylobacteraceae</taxon>
        <taxon>Campylobacter</taxon>
    </lineage>
</organism>
<dbReference type="RefSeq" id="WP_302243937.1">
    <property type="nucleotide sequence ID" value="NZ_JAULJQ010000003.1"/>
</dbReference>
<dbReference type="InterPro" id="IPR003728">
    <property type="entry name" value="Ribosome_maturation_RimP"/>
</dbReference>
<evidence type="ECO:0000313" key="6">
    <source>
        <dbReference type="EMBL" id="MDO2409112.1"/>
    </source>
</evidence>
<keyword evidence="7" id="KW-1185">Reference proteome</keyword>
<gene>
    <name evidence="3 6" type="primary">rimP</name>
    <name evidence="6" type="ORF">Q2362_03230</name>
</gene>
<dbReference type="InterPro" id="IPR028989">
    <property type="entry name" value="RimP_N"/>
</dbReference>
<evidence type="ECO:0000256" key="2">
    <source>
        <dbReference type="ARBA" id="ARBA00022517"/>
    </source>
</evidence>
<feature type="domain" description="Ribosome maturation factor RimP N-terminal" evidence="4">
    <location>
        <begin position="4"/>
        <end position="76"/>
    </location>
</feature>
<sequence length="140" mass="15755">MSEIEKIIKELGCELYDTESVSENGHAIYRVYITKSGGVSLDECQKVSQMLSPIYDVMPPISGDKWFLEVSSPGLERKLSKIEHFKLSLGEKAKITLNDKSVITGDIKAVDNEIITILADEGEQKISFNDIKKARTFIEW</sequence>
<proteinExistence type="inferred from homology"/>
<dbReference type="InterPro" id="IPR036847">
    <property type="entry name" value="RimP_C_sf"/>
</dbReference>
<accession>A0ABT8T6B1</accession>
<dbReference type="InterPro" id="IPR028998">
    <property type="entry name" value="RimP_C"/>
</dbReference>
<comment type="subcellular location">
    <subcellularLocation>
        <location evidence="3">Cytoplasm</location>
    </subcellularLocation>
</comment>
<dbReference type="PANTHER" id="PTHR33867">
    <property type="entry name" value="RIBOSOME MATURATION FACTOR RIMP"/>
    <property type="match status" value="1"/>
</dbReference>
<dbReference type="CDD" id="cd01734">
    <property type="entry name" value="YlxS_C"/>
    <property type="match status" value="1"/>
</dbReference>
<dbReference type="SUPFAM" id="SSF74942">
    <property type="entry name" value="YhbC-like, C-terminal domain"/>
    <property type="match status" value="1"/>
</dbReference>
<dbReference type="SUPFAM" id="SSF75420">
    <property type="entry name" value="YhbC-like, N-terminal domain"/>
    <property type="match status" value="1"/>
</dbReference>
<dbReference type="InterPro" id="IPR035956">
    <property type="entry name" value="RimP_N_sf"/>
</dbReference>
<name>A0ABT8T6B1_9BACT</name>
<reference evidence="6 7" key="1">
    <citation type="submission" date="2023-06" db="EMBL/GenBank/DDBJ databases">
        <title>Campylobacter magnum sp. nov., isolated from cecal contents of domestic pigs (Sus scrofa domesticus).</title>
        <authorList>
            <person name="Papic B."/>
            <person name="Gruntar I."/>
        </authorList>
    </citation>
    <scope>NUCLEOTIDE SEQUENCE [LARGE SCALE GENOMIC DNA]</scope>
    <source>
        <strain evidence="7">34484-21</strain>
    </source>
</reference>
<dbReference type="Pfam" id="PF02576">
    <property type="entry name" value="RimP_N"/>
    <property type="match status" value="1"/>
</dbReference>
<dbReference type="Gene3D" id="2.30.30.180">
    <property type="entry name" value="Ribosome maturation factor RimP, C-terminal domain"/>
    <property type="match status" value="1"/>
</dbReference>
<dbReference type="Proteomes" id="UP001171111">
    <property type="component" value="Unassembled WGS sequence"/>
</dbReference>
<keyword evidence="2 3" id="KW-0690">Ribosome biogenesis</keyword>
<comment type="similarity">
    <text evidence="3">Belongs to the RimP family.</text>
</comment>
<comment type="caution">
    <text evidence="6">The sequence shown here is derived from an EMBL/GenBank/DDBJ whole genome shotgun (WGS) entry which is preliminary data.</text>
</comment>
<feature type="domain" description="Ribosome maturation factor RimP C-terminal" evidence="5">
    <location>
        <begin position="79"/>
        <end position="140"/>
    </location>
</feature>
<keyword evidence="1 3" id="KW-0963">Cytoplasm</keyword>
<evidence type="ECO:0000256" key="3">
    <source>
        <dbReference type="HAMAP-Rule" id="MF_01077"/>
    </source>
</evidence>
<evidence type="ECO:0000256" key="1">
    <source>
        <dbReference type="ARBA" id="ARBA00022490"/>
    </source>
</evidence>
<evidence type="ECO:0000313" key="7">
    <source>
        <dbReference type="Proteomes" id="UP001171111"/>
    </source>
</evidence>
<dbReference type="HAMAP" id="MF_01077">
    <property type="entry name" value="RimP"/>
    <property type="match status" value="1"/>
</dbReference>
<dbReference type="PANTHER" id="PTHR33867:SF1">
    <property type="entry name" value="RIBOSOME MATURATION FACTOR RIMP"/>
    <property type="match status" value="1"/>
</dbReference>
<protein>
    <recommendedName>
        <fullName evidence="3">Ribosome maturation factor RimP</fullName>
    </recommendedName>
</protein>
<dbReference type="Pfam" id="PF17384">
    <property type="entry name" value="DUF150_C"/>
    <property type="match status" value="1"/>
</dbReference>
<dbReference type="EMBL" id="JAULJQ010000003">
    <property type="protein sequence ID" value="MDO2409112.1"/>
    <property type="molecule type" value="Genomic_DNA"/>
</dbReference>
<comment type="function">
    <text evidence="3">Required for maturation of 30S ribosomal subunits.</text>
</comment>
<evidence type="ECO:0000259" key="4">
    <source>
        <dbReference type="Pfam" id="PF02576"/>
    </source>
</evidence>